<dbReference type="KEGG" id="bhl:Bache_3109"/>
<reference key="1">
    <citation type="submission" date="2010-11" db="EMBL/GenBank/DDBJ databases">
        <title>The complete genome of Bacteroides helcogenes P 36-108.</title>
        <authorList>
            <consortium name="US DOE Joint Genome Institute (JGI-PGF)"/>
            <person name="Lucas S."/>
            <person name="Copeland A."/>
            <person name="Lapidus A."/>
            <person name="Bruce D."/>
            <person name="Goodwin L."/>
            <person name="Pitluck S."/>
            <person name="Kyrpides N."/>
            <person name="Mavromatis K."/>
            <person name="Ivanova N."/>
            <person name="Zeytun A."/>
            <person name="Brettin T."/>
            <person name="Detter J.C."/>
            <person name="Tapia R."/>
            <person name="Han C."/>
            <person name="Land M."/>
            <person name="Hauser L."/>
            <person name="Markowitz V."/>
            <person name="Cheng J.-F."/>
            <person name="Hugenholtz P."/>
            <person name="Woyke T."/>
            <person name="Wu D."/>
            <person name="Gronow S."/>
            <person name="Wellnitz S."/>
            <person name="Brambilla E."/>
            <person name="Klenk H.-P."/>
            <person name="Eisen J.A."/>
        </authorList>
    </citation>
    <scope>NUCLEOTIDE SEQUENCE</scope>
    <source>
        <strain>P 36-108</strain>
    </source>
</reference>
<name>E6SQW7_BACT6</name>
<evidence type="ECO:0000313" key="2">
    <source>
        <dbReference type="EMBL" id="ADV45036.1"/>
    </source>
</evidence>
<dbReference type="STRING" id="693979.Bache_3109"/>
<feature type="region of interest" description="Disordered" evidence="1">
    <location>
        <begin position="144"/>
        <end position="208"/>
    </location>
</feature>
<evidence type="ECO:0000313" key="3">
    <source>
        <dbReference type="Proteomes" id="UP000008630"/>
    </source>
</evidence>
<dbReference type="AlphaFoldDB" id="E6SQW7"/>
<dbReference type="Proteomes" id="UP000008630">
    <property type="component" value="Chromosome"/>
</dbReference>
<protein>
    <submittedName>
        <fullName evidence="2">Uncharacterized protein</fullName>
    </submittedName>
</protein>
<organism evidence="2 3">
    <name type="scientific">Bacteroides helcogenes (strain ATCC 35417 / DSM 20613 / JCM 6297 / CCUG 15421 / P 36-108)</name>
    <dbReference type="NCBI Taxonomy" id="693979"/>
    <lineage>
        <taxon>Bacteria</taxon>
        <taxon>Pseudomonadati</taxon>
        <taxon>Bacteroidota</taxon>
        <taxon>Bacteroidia</taxon>
        <taxon>Bacteroidales</taxon>
        <taxon>Bacteroidaceae</taxon>
        <taxon>Bacteroides</taxon>
    </lineage>
</organism>
<feature type="compositionally biased region" description="Basic and acidic residues" evidence="1">
    <location>
        <begin position="181"/>
        <end position="192"/>
    </location>
</feature>
<dbReference type="HOGENOM" id="CLU_1318795_0_0_10"/>
<proteinExistence type="predicted"/>
<gene>
    <name evidence="2" type="ordered locus">Bache_3109</name>
</gene>
<evidence type="ECO:0000256" key="1">
    <source>
        <dbReference type="SAM" id="MobiDB-lite"/>
    </source>
</evidence>
<feature type="compositionally biased region" description="Basic and acidic residues" evidence="1">
    <location>
        <begin position="163"/>
        <end position="173"/>
    </location>
</feature>
<accession>E6SQW7</accession>
<keyword evidence="3" id="KW-1185">Reference proteome</keyword>
<reference evidence="2 3" key="2">
    <citation type="journal article" date="2011" name="Stand. Genomic Sci.">
        <title>Complete genome sequence of Bacteroides helcogenes type strain (P 36-108).</title>
        <authorList>
            <person name="Pati A."/>
            <person name="Gronow S."/>
            <person name="Zeytun A."/>
            <person name="Lapidus A."/>
            <person name="Nolan M."/>
            <person name="Hammon N."/>
            <person name="Deshpande S."/>
            <person name="Cheng J.F."/>
            <person name="Tapia R."/>
            <person name="Han C."/>
            <person name="Goodwin L."/>
            <person name="Pitluck S."/>
            <person name="Liolios K."/>
            <person name="Pagani I."/>
            <person name="Ivanova N."/>
            <person name="Mavromatis K."/>
            <person name="Chen A."/>
            <person name="Palaniappan K."/>
            <person name="Land M."/>
            <person name="Hauser L."/>
            <person name="Chang Y.J."/>
            <person name="Jeffries C.D."/>
            <person name="Detter J.C."/>
            <person name="Brambilla E."/>
            <person name="Rohde M."/>
            <person name="Goker M."/>
            <person name="Woyke T."/>
            <person name="Bristow J."/>
            <person name="Eisen J.A."/>
            <person name="Markowitz V."/>
            <person name="Hugenholtz P."/>
            <person name="Kyrpides N.C."/>
            <person name="Klenk H.P."/>
            <person name="Lucas S."/>
        </authorList>
    </citation>
    <scope>NUCLEOTIDE SEQUENCE [LARGE SCALE GENOMIC DNA]</scope>
    <source>
        <strain evidence="3">ATCC 35417 / DSM 20613 / JCM 6297 / CCUG 15421 / P 36-108</strain>
    </source>
</reference>
<dbReference type="RefSeq" id="WP_013548623.1">
    <property type="nucleotide sequence ID" value="NC_014933.1"/>
</dbReference>
<dbReference type="EMBL" id="CP002352">
    <property type="protein sequence ID" value="ADV45036.1"/>
    <property type="molecule type" value="Genomic_DNA"/>
</dbReference>
<sequence length="208" mass="23437">MIEEIHALPSMHTLPGILSGAAICCFFLRMPRITPTDIRLLTRRRALREELPTHYMHMFHRHTSPGKTDNCHSDGDIRLSLRASFRRYTAFSTEISGLPYAAFAPLWFPPMLFSIAATFHTRFTVSPLNHPETLQAVKSITVAKEEATSPQKETLPGKQDPSLTREPEKRTIEDPTTESLSKSRTDPCKQKMEPGATNNNRPVPASEL</sequence>